<dbReference type="AlphaFoldDB" id="A0A840VH40"/>
<accession>A0A840VH40</accession>
<gene>
    <name evidence="2" type="ORF">HNR46_003392</name>
</gene>
<evidence type="ECO:0000313" key="3">
    <source>
        <dbReference type="Proteomes" id="UP000557717"/>
    </source>
</evidence>
<sequence>MWQRRLLADRREREAHFVAIHFLAVEARQEADSDGPTDYETLLESWGGPNSELGRPFVEGLDYEPLNGAFSLAEPNPRRVTLLRSDRLIATDQNWPRWEQSGEYARKFPEQDVPPLGFQ</sequence>
<comment type="caution">
    <text evidence="2">The sequence shown here is derived from an EMBL/GenBank/DDBJ whole genome shotgun (WGS) entry which is preliminary data.</text>
</comment>
<evidence type="ECO:0000313" key="2">
    <source>
        <dbReference type="EMBL" id="MBB5353139.1"/>
    </source>
</evidence>
<organism evidence="2 3">
    <name type="scientific">Haloferula luteola</name>
    <dbReference type="NCBI Taxonomy" id="595692"/>
    <lineage>
        <taxon>Bacteria</taxon>
        <taxon>Pseudomonadati</taxon>
        <taxon>Verrucomicrobiota</taxon>
        <taxon>Verrucomicrobiia</taxon>
        <taxon>Verrucomicrobiales</taxon>
        <taxon>Verrucomicrobiaceae</taxon>
        <taxon>Haloferula</taxon>
    </lineage>
</organism>
<protein>
    <submittedName>
        <fullName evidence="2">Uncharacterized protein</fullName>
    </submittedName>
</protein>
<keyword evidence="3" id="KW-1185">Reference proteome</keyword>
<dbReference type="EMBL" id="JACHFD010000020">
    <property type="protein sequence ID" value="MBB5353139.1"/>
    <property type="molecule type" value="Genomic_DNA"/>
</dbReference>
<name>A0A840VH40_9BACT</name>
<dbReference type="Proteomes" id="UP000557717">
    <property type="component" value="Unassembled WGS sequence"/>
</dbReference>
<feature type="region of interest" description="Disordered" evidence="1">
    <location>
        <begin position="100"/>
        <end position="119"/>
    </location>
</feature>
<evidence type="ECO:0000256" key="1">
    <source>
        <dbReference type="SAM" id="MobiDB-lite"/>
    </source>
</evidence>
<proteinExistence type="predicted"/>
<reference evidence="2 3" key="1">
    <citation type="submission" date="2020-08" db="EMBL/GenBank/DDBJ databases">
        <title>Genomic Encyclopedia of Type Strains, Phase IV (KMG-IV): sequencing the most valuable type-strain genomes for metagenomic binning, comparative biology and taxonomic classification.</title>
        <authorList>
            <person name="Goeker M."/>
        </authorList>
    </citation>
    <scope>NUCLEOTIDE SEQUENCE [LARGE SCALE GENOMIC DNA]</scope>
    <source>
        <strain evidence="2 3">YC6886</strain>
    </source>
</reference>